<name>A0AAD4KTS6_9EURO</name>
<evidence type="ECO:0000313" key="3">
    <source>
        <dbReference type="EMBL" id="KAH8696720.1"/>
    </source>
</evidence>
<protein>
    <submittedName>
        <fullName evidence="3">Uncharacterized protein</fullName>
    </submittedName>
</protein>
<keyword evidence="2" id="KW-1133">Transmembrane helix</keyword>
<dbReference type="EMBL" id="JAJTJA010000007">
    <property type="protein sequence ID" value="KAH8696720.1"/>
    <property type="molecule type" value="Genomic_DNA"/>
</dbReference>
<proteinExistence type="predicted"/>
<keyword evidence="2" id="KW-0472">Membrane</keyword>
<dbReference type="AlphaFoldDB" id="A0AAD4KTS6"/>
<dbReference type="RefSeq" id="XP_046071656.1">
    <property type="nucleotide sequence ID" value="XM_046211374.1"/>
</dbReference>
<feature type="transmembrane region" description="Helical" evidence="2">
    <location>
        <begin position="26"/>
        <end position="42"/>
    </location>
</feature>
<keyword evidence="4" id="KW-1185">Reference proteome</keyword>
<evidence type="ECO:0000256" key="2">
    <source>
        <dbReference type="SAM" id="Phobius"/>
    </source>
</evidence>
<reference evidence="3" key="1">
    <citation type="submission" date="2021-12" db="EMBL/GenBank/DDBJ databases">
        <title>Convergent genome expansion in fungi linked to evolution of root-endophyte symbiosis.</title>
        <authorList>
            <consortium name="DOE Joint Genome Institute"/>
            <person name="Ke Y.-H."/>
            <person name="Bonito G."/>
            <person name="Liao H.-L."/>
            <person name="Looney B."/>
            <person name="Rojas-Flechas A."/>
            <person name="Nash J."/>
            <person name="Hameed K."/>
            <person name="Schadt C."/>
            <person name="Martin F."/>
            <person name="Crous P.W."/>
            <person name="Miettinen O."/>
            <person name="Magnuson J.K."/>
            <person name="Labbe J."/>
            <person name="Jacobson D."/>
            <person name="Doktycz M.J."/>
            <person name="Veneault-Fourrey C."/>
            <person name="Kuo A."/>
            <person name="Mondo S."/>
            <person name="Calhoun S."/>
            <person name="Riley R."/>
            <person name="Ohm R."/>
            <person name="LaButti K."/>
            <person name="Andreopoulos B."/>
            <person name="Pangilinan J."/>
            <person name="Nolan M."/>
            <person name="Tritt A."/>
            <person name="Clum A."/>
            <person name="Lipzen A."/>
            <person name="Daum C."/>
            <person name="Barry K."/>
            <person name="Grigoriev I.V."/>
            <person name="Vilgalys R."/>
        </authorList>
    </citation>
    <scope>NUCLEOTIDE SEQUENCE</scope>
    <source>
        <strain evidence="3">PMI_201</strain>
    </source>
</reference>
<feature type="coiled-coil region" evidence="1">
    <location>
        <begin position="109"/>
        <end position="136"/>
    </location>
</feature>
<dbReference type="GeneID" id="70241661"/>
<gene>
    <name evidence="3" type="ORF">BGW36DRAFT_297703</name>
</gene>
<evidence type="ECO:0000256" key="1">
    <source>
        <dbReference type="SAM" id="Coils"/>
    </source>
</evidence>
<organism evidence="3 4">
    <name type="scientific">Talaromyces proteolyticus</name>
    <dbReference type="NCBI Taxonomy" id="1131652"/>
    <lineage>
        <taxon>Eukaryota</taxon>
        <taxon>Fungi</taxon>
        <taxon>Dikarya</taxon>
        <taxon>Ascomycota</taxon>
        <taxon>Pezizomycotina</taxon>
        <taxon>Eurotiomycetes</taxon>
        <taxon>Eurotiomycetidae</taxon>
        <taxon>Eurotiales</taxon>
        <taxon>Trichocomaceae</taxon>
        <taxon>Talaromyces</taxon>
        <taxon>Talaromyces sect. Bacilispori</taxon>
    </lineage>
</organism>
<evidence type="ECO:0000313" key="4">
    <source>
        <dbReference type="Proteomes" id="UP001201262"/>
    </source>
</evidence>
<accession>A0AAD4KTS6</accession>
<comment type="caution">
    <text evidence="3">The sequence shown here is derived from an EMBL/GenBank/DDBJ whole genome shotgun (WGS) entry which is preliminary data.</text>
</comment>
<dbReference type="Proteomes" id="UP001201262">
    <property type="component" value="Unassembled WGS sequence"/>
</dbReference>
<keyword evidence="2" id="KW-0812">Transmembrane</keyword>
<keyword evidence="1" id="KW-0175">Coiled coil</keyword>
<sequence>MASNSDPSDTVHQDGRAKDFLKFKTYAAWTFVVGAPILIILPPRKLDLNTFALSAAFAVSANHIYRDRNPDGRGILDDIGVKYFGRPESHDARSKGIANLFNPLPTEKAAEIQDQLRAAKEASMATKEDLEKYKANQRFGDRSLPEKIWMGSEAEGWKEKRLREEQKALAEGKGYGDLIMEHIWDVWNWGKTGDQKRFDDETKNDPEK</sequence>